<sequence length="92" mass="10486">MENIASQFTDVNLENEFNRRIEEMNGKSVEHSYEKQGPKVVINPIEGHNHAVVVHCDNSYSIVKIDFKGPKHVLKCSTCCKKKGVRVKLHSH</sequence>
<protein>
    <submittedName>
        <fullName evidence="1">Uncharacterized protein</fullName>
    </submittedName>
</protein>
<evidence type="ECO:0000313" key="2">
    <source>
        <dbReference type="Proteomes" id="UP000828390"/>
    </source>
</evidence>
<reference evidence="1" key="1">
    <citation type="journal article" date="2019" name="bioRxiv">
        <title>The Genome of the Zebra Mussel, Dreissena polymorpha: A Resource for Invasive Species Research.</title>
        <authorList>
            <person name="McCartney M.A."/>
            <person name="Auch B."/>
            <person name="Kono T."/>
            <person name="Mallez S."/>
            <person name="Zhang Y."/>
            <person name="Obille A."/>
            <person name="Becker A."/>
            <person name="Abrahante J.E."/>
            <person name="Garbe J."/>
            <person name="Badalamenti J.P."/>
            <person name="Herman A."/>
            <person name="Mangelson H."/>
            <person name="Liachko I."/>
            <person name="Sullivan S."/>
            <person name="Sone E.D."/>
            <person name="Koren S."/>
            <person name="Silverstein K.A.T."/>
            <person name="Beckman K.B."/>
            <person name="Gohl D.M."/>
        </authorList>
    </citation>
    <scope>NUCLEOTIDE SEQUENCE</scope>
    <source>
        <strain evidence="1">Duluth1</strain>
        <tissue evidence="1">Whole animal</tissue>
    </source>
</reference>
<organism evidence="1 2">
    <name type="scientific">Dreissena polymorpha</name>
    <name type="common">Zebra mussel</name>
    <name type="synonym">Mytilus polymorpha</name>
    <dbReference type="NCBI Taxonomy" id="45954"/>
    <lineage>
        <taxon>Eukaryota</taxon>
        <taxon>Metazoa</taxon>
        <taxon>Spiralia</taxon>
        <taxon>Lophotrochozoa</taxon>
        <taxon>Mollusca</taxon>
        <taxon>Bivalvia</taxon>
        <taxon>Autobranchia</taxon>
        <taxon>Heteroconchia</taxon>
        <taxon>Euheterodonta</taxon>
        <taxon>Imparidentia</taxon>
        <taxon>Neoheterodontei</taxon>
        <taxon>Myida</taxon>
        <taxon>Dreissenoidea</taxon>
        <taxon>Dreissenidae</taxon>
        <taxon>Dreissena</taxon>
    </lineage>
</organism>
<proteinExistence type="predicted"/>
<dbReference type="AlphaFoldDB" id="A0A9D4N5Q8"/>
<dbReference type="Proteomes" id="UP000828390">
    <property type="component" value="Unassembled WGS sequence"/>
</dbReference>
<evidence type="ECO:0000313" key="1">
    <source>
        <dbReference type="EMBL" id="KAH3888516.1"/>
    </source>
</evidence>
<comment type="caution">
    <text evidence="1">The sequence shown here is derived from an EMBL/GenBank/DDBJ whole genome shotgun (WGS) entry which is preliminary data.</text>
</comment>
<dbReference type="EMBL" id="JAIWYP010000001">
    <property type="protein sequence ID" value="KAH3888516.1"/>
    <property type="molecule type" value="Genomic_DNA"/>
</dbReference>
<gene>
    <name evidence="1" type="ORF">DPMN_012552</name>
</gene>
<reference evidence="1" key="2">
    <citation type="submission" date="2020-11" db="EMBL/GenBank/DDBJ databases">
        <authorList>
            <person name="McCartney M.A."/>
            <person name="Auch B."/>
            <person name="Kono T."/>
            <person name="Mallez S."/>
            <person name="Becker A."/>
            <person name="Gohl D.M."/>
            <person name="Silverstein K.A.T."/>
            <person name="Koren S."/>
            <person name="Bechman K.B."/>
            <person name="Herman A."/>
            <person name="Abrahante J.E."/>
            <person name="Garbe J."/>
        </authorList>
    </citation>
    <scope>NUCLEOTIDE SEQUENCE</scope>
    <source>
        <strain evidence="1">Duluth1</strain>
        <tissue evidence="1">Whole animal</tissue>
    </source>
</reference>
<keyword evidence="2" id="KW-1185">Reference proteome</keyword>
<accession>A0A9D4N5Q8</accession>
<name>A0A9D4N5Q8_DREPO</name>